<gene>
    <name evidence="3" type="ORF">SHKM778_70250</name>
</gene>
<dbReference type="AlphaFoldDB" id="A0AAT9HTE3"/>
<keyword evidence="2" id="KW-0812">Transmembrane</keyword>
<evidence type="ECO:0000256" key="2">
    <source>
        <dbReference type="SAM" id="Phobius"/>
    </source>
</evidence>
<name>A0AAT9HTE3_9ACTN</name>
<protein>
    <submittedName>
        <fullName evidence="3">Uncharacterized protein</fullName>
    </submittedName>
</protein>
<feature type="compositionally biased region" description="Low complexity" evidence="1">
    <location>
        <begin position="117"/>
        <end position="143"/>
    </location>
</feature>
<evidence type="ECO:0000256" key="1">
    <source>
        <dbReference type="SAM" id="MobiDB-lite"/>
    </source>
</evidence>
<feature type="region of interest" description="Disordered" evidence="1">
    <location>
        <begin position="96"/>
        <end position="143"/>
    </location>
</feature>
<keyword evidence="2" id="KW-1133">Transmembrane helix</keyword>
<feature type="transmembrane region" description="Helical" evidence="2">
    <location>
        <begin position="32"/>
        <end position="52"/>
    </location>
</feature>
<evidence type="ECO:0000313" key="3">
    <source>
        <dbReference type="EMBL" id="BFO20637.1"/>
    </source>
</evidence>
<dbReference type="EMBL" id="AP035768">
    <property type="protein sequence ID" value="BFO20637.1"/>
    <property type="molecule type" value="Genomic_DNA"/>
</dbReference>
<accession>A0AAT9HTE3</accession>
<feature type="transmembrane region" description="Helical" evidence="2">
    <location>
        <begin position="64"/>
        <end position="85"/>
    </location>
</feature>
<keyword evidence="2" id="KW-0472">Membrane</keyword>
<sequence length="143" mass="14264">MTTQTTAATPAAAPAENAPTGLIGIPPHIGRALATGGSVLAVVSTFLAWTWTDEFPGDLTFYGYPGGLQVLVLVGGVLATLFALASYGVKGLGWLTPPAPTRPSSTPYSAPSPPPGTRSSRSASSSAASSTWNPAATSSAPPP</sequence>
<proteinExistence type="predicted"/>
<reference evidence="3" key="1">
    <citation type="submission" date="2024-06" db="EMBL/GenBank/DDBJ databases">
        <authorList>
            <consortium name="consrtm"/>
            <person name="Uemura M."/>
            <person name="Terahara T."/>
        </authorList>
    </citation>
    <scope>NUCLEOTIDE SEQUENCE</scope>
    <source>
        <strain evidence="3">KM77-8</strain>
    </source>
</reference>
<organism evidence="3">
    <name type="scientific">Streptomyces haneummycinicus</name>
    <dbReference type="NCBI Taxonomy" id="3074435"/>
    <lineage>
        <taxon>Bacteria</taxon>
        <taxon>Bacillati</taxon>
        <taxon>Actinomycetota</taxon>
        <taxon>Actinomycetes</taxon>
        <taxon>Kitasatosporales</taxon>
        <taxon>Streptomycetaceae</taxon>
        <taxon>Streptomyces</taxon>
    </lineage>
</organism>
<reference evidence="3" key="2">
    <citation type="submission" date="2024-07" db="EMBL/GenBank/DDBJ databases">
        <title>Streptomyces haneummycinica sp. nov., a new antibiotic-producing actinobacterium isolated from marine sediment.</title>
        <authorList>
            <person name="Uemura M."/>
            <person name="Hamada M."/>
            <person name="Hirano S."/>
            <person name="Kobayashi K."/>
            <person name="Ohshiro T."/>
            <person name="Kobayashi T."/>
            <person name="Terahara T."/>
        </authorList>
    </citation>
    <scope>NUCLEOTIDE SEQUENCE</scope>
    <source>
        <strain evidence="3">KM77-8</strain>
    </source>
</reference>